<feature type="compositionally biased region" description="Basic and acidic residues" evidence="1">
    <location>
        <begin position="89"/>
        <end position="105"/>
    </location>
</feature>
<evidence type="ECO:0000313" key="2">
    <source>
        <dbReference type="EMBL" id="CAE0709441.1"/>
    </source>
</evidence>
<reference evidence="2" key="1">
    <citation type="submission" date="2021-01" db="EMBL/GenBank/DDBJ databases">
        <authorList>
            <person name="Corre E."/>
            <person name="Pelletier E."/>
            <person name="Niang G."/>
            <person name="Scheremetjew M."/>
            <person name="Finn R."/>
            <person name="Kale V."/>
            <person name="Holt S."/>
            <person name="Cochrane G."/>
            <person name="Meng A."/>
            <person name="Brown T."/>
            <person name="Cohen L."/>
        </authorList>
    </citation>
    <scope>NUCLEOTIDE SEQUENCE</scope>
    <source>
        <strain evidence="2">10249 10 AB</strain>
    </source>
</reference>
<feature type="region of interest" description="Disordered" evidence="1">
    <location>
        <begin position="34"/>
        <end position="115"/>
    </location>
</feature>
<protein>
    <submittedName>
        <fullName evidence="2">Uncharacterized protein</fullName>
    </submittedName>
</protein>
<accession>A0A7S4EEZ7</accession>
<dbReference type="EMBL" id="HBIX01002860">
    <property type="protein sequence ID" value="CAE0709441.1"/>
    <property type="molecule type" value="Transcribed_RNA"/>
</dbReference>
<feature type="compositionally biased region" description="Basic and acidic residues" evidence="1">
    <location>
        <begin position="34"/>
        <end position="66"/>
    </location>
</feature>
<proteinExistence type="predicted"/>
<organism evidence="2">
    <name type="scientific">Pseudo-nitzschia australis</name>
    <dbReference type="NCBI Taxonomy" id="44445"/>
    <lineage>
        <taxon>Eukaryota</taxon>
        <taxon>Sar</taxon>
        <taxon>Stramenopiles</taxon>
        <taxon>Ochrophyta</taxon>
        <taxon>Bacillariophyta</taxon>
        <taxon>Bacillariophyceae</taxon>
        <taxon>Bacillariophycidae</taxon>
        <taxon>Bacillariales</taxon>
        <taxon>Bacillariaceae</taxon>
        <taxon>Pseudo-nitzschia</taxon>
    </lineage>
</organism>
<name>A0A7S4EEZ7_9STRA</name>
<gene>
    <name evidence="2" type="ORF">PAUS00366_LOCUS2161</name>
</gene>
<evidence type="ECO:0000256" key="1">
    <source>
        <dbReference type="SAM" id="MobiDB-lite"/>
    </source>
</evidence>
<sequence>MPPAAALMAPLEKEEIQTLTSPLKPKQTTEVEVLDHDANTKEAKNSSVVTDEKKMPTTVKKEKAGDGVETDVVPPSSRKKKNKTTAVKCEQDEHIKEEVDESAEKKPKRPRISESIVKDAAQKMLSVLIKNYKDEISEVPLDVLASSITSKSGKPYKNPRSDAIQMGLKLLKKEGKAEKNGGNARLLKSEIDQIPKEEILKDPAKVLEQRLKQFLERLASNPKGGTGDKLVTAAQQVWDKLCDGKAYTRRQLVAVTSYKGTNSSGFEAIMKVLNELKFVDGKGQSSFTEKIFPHGRP</sequence>
<dbReference type="AlphaFoldDB" id="A0A7S4EEZ7"/>